<dbReference type="Proteomes" id="UP000012429">
    <property type="component" value="Unassembled WGS sequence"/>
</dbReference>
<dbReference type="AlphaFoldDB" id="N6URM0"/>
<organism evidence="1 2">
    <name type="scientific">Rhizobium freirei PRF 81</name>
    <dbReference type="NCBI Taxonomy" id="363754"/>
    <lineage>
        <taxon>Bacteria</taxon>
        <taxon>Pseudomonadati</taxon>
        <taxon>Pseudomonadota</taxon>
        <taxon>Alphaproteobacteria</taxon>
        <taxon>Hyphomicrobiales</taxon>
        <taxon>Rhizobiaceae</taxon>
        <taxon>Rhizobium/Agrobacterium group</taxon>
        <taxon>Rhizobium</taxon>
    </lineage>
</organism>
<name>N6URM0_9HYPH</name>
<gene>
    <name evidence="1" type="ORF">RHSP_21709</name>
</gene>
<reference evidence="1 2" key="1">
    <citation type="journal article" date="2012" name="BMC Genomics">
        <title>Genomic basis of broad host range and environmental adaptability of Rhizobium tropici CIAT 899 and Rhizobium sp. PRF 81 which are used in inoculants for common bean (Phaseolus vulgaris L.).</title>
        <authorList>
            <person name="Ormeno-Orrillo E."/>
            <person name="Menna P."/>
            <person name="Almeida L.G."/>
            <person name="Ollero F.J."/>
            <person name="Nicolas M.F."/>
            <person name="Pains Rodrigues E."/>
            <person name="Shigueyoshi Nakatani A."/>
            <person name="Silva Batista J.S."/>
            <person name="Oliveira Chueire L.M."/>
            <person name="Souza R.C."/>
            <person name="Ribeiro Vasconcelos A.T."/>
            <person name="Megias M."/>
            <person name="Hungria M."/>
            <person name="Martinez-Romero E."/>
        </authorList>
    </citation>
    <scope>NUCLEOTIDE SEQUENCE [LARGE SCALE GENOMIC DNA]</scope>
    <source>
        <strain evidence="1 2">PRF 81</strain>
    </source>
</reference>
<evidence type="ECO:0000313" key="1">
    <source>
        <dbReference type="EMBL" id="ENN84360.1"/>
    </source>
</evidence>
<protein>
    <submittedName>
        <fullName evidence="1">Uncharacterized protein</fullName>
    </submittedName>
</protein>
<comment type="caution">
    <text evidence="1">The sequence shown here is derived from an EMBL/GenBank/DDBJ whole genome shotgun (WGS) entry which is preliminary data.</text>
</comment>
<dbReference type="EMBL" id="AQHN01000089">
    <property type="protein sequence ID" value="ENN84360.1"/>
    <property type="molecule type" value="Genomic_DNA"/>
</dbReference>
<evidence type="ECO:0000313" key="2">
    <source>
        <dbReference type="Proteomes" id="UP000012429"/>
    </source>
</evidence>
<accession>N6URM0</accession>
<proteinExistence type="predicted"/>
<keyword evidence="2" id="KW-1185">Reference proteome</keyword>
<sequence>MRLGLYLGALLFAHQADADFDEVTDDLLDIAADIADFGELRGFDLDEGCAGKLGEAAGDFRLADAGRADHQDVLGHDFIAQLGFELLAAPAVAQCDRHGALGLMLADNITIEFGNDLAGGKSGHFACSLSGLETIKRGTS</sequence>